<dbReference type="Proteomes" id="UP001056120">
    <property type="component" value="Linkage Group LG19"/>
</dbReference>
<reference evidence="2" key="1">
    <citation type="journal article" date="2022" name="Mol. Ecol. Resour.">
        <title>The genomes of chicory, endive, great burdock and yacon provide insights into Asteraceae palaeo-polyploidization history and plant inulin production.</title>
        <authorList>
            <person name="Fan W."/>
            <person name="Wang S."/>
            <person name="Wang H."/>
            <person name="Wang A."/>
            <person name="Jiang F."/>
            <person name="Liu H."/>
            <person name="Zhao H."/>
            <person name="Xu D."/>
            <person name="Zhang Y."/>
        </authorList>
    </citation>
    <scope>NUCLEOTIDE SEQUENCE [LARGE SCALE GENOMIC DNA]</scope>
    <source>
        <strain evidence="2">cv. Yunnan</strain>
    </source>
</reference>
<name>A0ACB9DBJ5_9ASTR</name>
<evidence type="ECO:0000313" key="1">
    <source>
        <dbReference type="EMBL" id="KAI3744008.1"/>
    </source>
</evidence>
<proteinExistence type="predicted"/>
<dbReference type="EMBL" id="CM042036">
    <property type="protein sequence ID" value="KAI3744008.1"/>
    <property type="molecule type" value="Genomic_DNA"/>
</dbReference>
<reference evidence="1 2" key="2">
    <citation type="journal article" date="2022" name="Mol. Ecol. Resour.">
        <title>The genomes of chicory, endive, great burdock and yacon provide insights into Asteraceae paleo-polyploidization history and plant inulin production.</title>
        <authorList>
            <person name="Fan W."/>
            <person name="Wang S."/>
            <person name="Wang H."/>
            <person name="Wang A."/>
            <person name="Jiang F."/>
            <person name="Liu H."/>
            <person name="Zhao H."/>
            <person name="Xu D."/>
            <person name="Zhang Y."/>
        </authorList>
    </citation>
    <scope>NUCLEOTIDE SEQUENCE [LARGE SCALE GENOMIC DNA]</scope>
    <source>
        <strain evidence="2">cv. Yunnan</strain>
        <tissue evidence="1">Leaves</tissue>
    </source>
</reference>
<protein>
    <submittedName>
        <fullName evidence="1">Uncharacterized protein</fullName>
    </submittedName>
</protein>
<gene>
    <name evidence="1" type="ORF">L1987_57080</name>
</gene>
<comment type="caution">
    <text evidence="1">The sequence shown here is derived from an EMBL/GenBank/DDBJ whole genome shotgun (WGS) entry which is preliminary data.</text>
</comment>
<accession>A0ACB9DBJ5</accession>
<evidence type="ECO:0000313" key="2">
    <source>
        <dbReference type="Proteomes" id="UP001056120"/>
    </source>
</evidence>
<keyword evidence="2" id="KW-1185">Reference proteome</keyword>
<organism evidence="1 2">
    <name type="scientific">Smallanthus sonchifolius</name>
    <dbReference type="NCBI Taxonomy" id="185202"/>
    <lineage>
        <taxon>Eukaryota</taxon>
        <taxon>Viridiplantae</taxon>
        <taxon>Streptophyta</taxon>
        <taxon>Embryophyta</taxon>
        <taxon>Tracheophyta</taxon>
        <taxon>Spermatophyta</taxon>
        <taxon>Magnoliopsida</taxon>
        <taxon>eudicotyledons</taxon>
        <taxon>Gunneridae</taxon>
        <taxon>Pentapetalae</taxon>
        <taxon>asterids</taxon>
        <taxon>campanulids</taxon>
        <taxon>Asterales</taxon>
        <taxon>Asteraceae</taxon>
        <taxon>Asteroideae</taxon>
        <taxon>Heliantheae alliance</taxon>
        <taxon>Millerieae</taxon>
        <taxon>Smallanthus</taxon>
    </lineage>
</organism>
<sequence>MAMTIQTRWIRQGALIRRLTGRRARRVADVRTVIFGRRRILAPVPFTVVPPAAEDEHGLPAQEVILAFPAPDASSTTGAVMRGGRSSYFYRRGNRWLEESDDEEQVGDNFDLFSDSINGGYHKRTRAF</sequence>